<dbReference type="PANTHER" id="PTHR43394:SF1">
    <property type="entry name" value="ATP-BINDING CASSETTE SUB-FAMILY B MEMBER 10, MITOCHONDRIAL"/>
    <property type="match status" value="1"/>
</dbReference>
<evidence type="ECO:0000256" key="1">
    <source>
        <dbReference type="ARBA" id="ARBA00004651"/>
    </source>
</evidence>
<evidence type="ECO:0000256" key="4">
    <source>
        <dbReference type="ARBA" id="ARBA00022840"/>
    </source>
</evidence>
<evidence type="ECO:0000313" key="10">
    <source>
        <dbReference type="EMBL" id="SFL33605.1"/>
    </source>
</evidence>
<dbReference type="InterPro" id="IPR011527">
    <property type="entry name" value="ABC1_TM_dom"/>
</dbReference>
<dbReference type="Pfam" id="PF00664">
    <property type="entry name" value="ABC_membrane"/>
    <property type="match status" value="1"/>
</dbReference>
<dbReference type="PANTHER" id="PTHR43394">
    <property type="entry name" value="ATP-DEPENDENT PERMEASE MDL1, MITOCHONDRIAL"/>
    <property type="match status" value="1"/>
</dbReference>
<dbReference type="InterPro" id="IPR039421">
    <property type="entry name" value="Type_1_exporter"/>
</dbReference>
<dbReference type="FunFam" id="3.40.50.300:FF:000218">
    <property type="entry name" value="Multidrug ABC transporter ATP-binding protein"/>
    <property type="match status" value="1"/>
</dbReference>
<dbReference type="InterPro" id="IPR036640">
    <property type="entry name" value="ABC1_TM_sf"/>
</dbReference>
<dbReference type="GO" id="GO:0005524">
    <property type="term" value="F:ATP binding"/>
    <property type="evidence" value="ECO:0007669"/>
    <property type="project" value="UniProtKB-KW"/>
</dbReference>
<dbReference type="InterPro" id="IPR027417">
    <property type="entry name" value="P-loop_NTPase"/>
</dbReference>
<keyword evidence="4 10" id="KW-0067">ATP-binding</keyword>
<evidence type="ECO:0000259" key="9">
    <source>
        <dbReference type="PROSITE" id="PS50929"/>
    </source>
</evidence>
<keyword evidence="5 7" id="KW-1133">Transmembrane helix</keyword>
<reference evidence="10 11" key="1">
    <citation type="submission" date="2016-10" db="EMBL/GenBank/DDBJ databases">
        <authorList>
            <person name="de Groot N.N."/>
        </authorList>
    </citation>
    <scope>NUCLEOTIDE SEQUENCE [LARGE SCALE GENOMIC DNA]</scope>
    <source>
        <strain evidence="10 11">ATCC 51327</strain>
    </source>
</reference>
<evidence type="ECO:0000256" key="2">
    <source>
        <dbReference type="ARBA" id="ARBA00022692"/>
    </source>
</evidence>
<evidence type="ECO:0000256" key="6">
    <source>
        <dbReference type="ARBA" id="ARBA00023136"/>
    </source>
</evidence>
<evidence type="ECO:0000256" key="7">
    <source>
        <dbReference type="SAM" id="Phobius"/>
    </source>
</evidence>
<dbReference type="PROSITE" id="PS50929">
    <property type="entry name" value="ABC_TM1F"/>
    <property type="match status" value="1"/>
</dbReference>
<proteinExistence type="predicted"/>
<dbReference type="InterPro" id="IPR003593">
    <property type="entry name" value="AAA+_ATPase"/>
</dbReference>
<dbReference type="Proteomes" id="UP000199006">
    <property type="component" value="Unassembled WGS sequence"/>
</dbReference>
<sequence length="604" mass="68081">MLTMKFQEWGYIIMDSAQENNESQFKILKRVFSYILPYKGRLAGGVFSMLVHAFLTVFFVKVFQDLLETIISDISVGKEGIIQLSLIAVFMIFIYLFKGIAYYGQNYLVSYVSERAIKDMRDQLYSHLQNLSLSFYSKNKTGDILSRVTNDVSQLEKSMINASVGTVDKFFTLIGGIIYLVYLNYRLTIFLLIILPLIAYVMSSFNLKLKRVSRRVQIQIANVSDVLQETLSAVRVVKSFGREEYEFDRFSSRNQANFRAKMKKTQYGAILTPLVEFIAAIAFTAILWYGGYEVMQGRMTPSELIAFFTLLLTISDPLRSLTKLSKRLQQLFASAERVFEIMDTESDLRFDDENKIELHSVAGEVVYDNVTFAYKKNENVLKNINLTASPGEVVALVGHSGAGKTTMVDLIPRFYDPVAGRMRVDGHDLRDVKLDSLRNFIGIVPQETILFSGTLKDNIAYGNLNADDQAIQAAARAANAHQFIMSFPAGYETEVGERGVGLSGGQRQRISIARAILKDPRILILDEATSSLDAESEALVQEALDHLMQNRTTFIIAHRLSTIRNADKIIVMEQGEIVESGTHTELLEQAGKYAALYQGQFIEN</sequence>
<evidence type="ECO:0000256" key="5">
    <source>
        <dbReference type="ARBA" id="ARBA00022989"/>
    </source>
</evidence>
<dbReference type="InterPro" id="IPR003439">
    <property type="entry name" value="ABC_transporter-like_ATP-bd"/>
</dbReference>
<dbReference type="AlphaFoldDB" id="A0A1I4GUF1"/>
<name>A0A1I4GUF1_9FIRM</name>
<comment type="subcellular location">
    <subcellularLocation>
        <location evidence="1">Cell membrane</location>
        <topology evidence="1">Multi-pass membrane protein</topology>
    </subcellularLocation>
</comment>
<feature type="transmembrane region" description="Helical" evidence="7">
    <location>
        <begin position="42"/>
        <end position="60"/>
    </location>
</feature>
<dbReference type="InterPro" id="IPR017871">
    <property type="entry name" value="ABC_transporter-like_CS"/>
</dbReference>
<feature type="transmembrane region" description="Helical" evidence="7">
    <location>
        <begin position="80"/>
        <end position="97"/>
    </location>
</feature>
<dbReference type="SUPFAM" id="SSF52540">
    <property type="entry name" value="P-loop containing nucleoside triphosphate hydrolases"/>
    <property type="match status" value="1"/>
</dbReference>
<dbReference type="Gene3D" id="1.20.1560.10">
    <property type="entry name" value="ABC transporter type 1, transmembrane domain"/>
    <property type="match status" value="1"/>
</dbReference>
<dbReference type="SUPFAM" id="SSF90123">
    <property type="entry name" value="ABC transporter transmembrane region"/>
    <property type="match status" value="1"/>
</dbReference>
<feature type="transmembrane region" description="Helical" evidence="7">
    <location>
        <begin position="188"/>
        <end position="207"/>
    </location>
</feature>
<dbReference type="EMBL" id="FOTI01000008">
    <property type="protein sequence ID" value="SFL33605.1"/>
    <property type="molecule type" value="Genomic_DNA"/>
</dbReference>
<dbReference type="Gene3D" id="3.40.50.300">
    <property type="entry name" value="P-loop containing nucleotide triphosphate hydrolases"/>
    <property type="match status" value="1"/>
</dbReference>
<keyword evidence="6 7" id="KW-0472">Membrane</keyword>
<dbReference type="Pfam" id="PF00005">
    <property type="entry name" value="ABC_tran"/>
    <property type="match status" value="1"/>
</dbReference>
<evidence type="ECO:0000256" key="3">
    <source>
        <dbReference type="ARBA" id="ARBA00022741"/>
    </source>
</evidence>
<feature type="domain" description="ABC transmembrane type-1" evidence="9">
    <location>
        <begin position="43"/>
        <end position="330"/>
    </location>
</feature>
<dbReference type="CDD" id="cd18552">
    <property type="entry name" value="ABC_6TM_MsbA_like"/>
    <property type="match status" value="1"/>
</dbReference>
<evidence type="ECO:0000259" key="8">
    <source>
        <dbReference type="PROSITE" id="PS50893"/>
    </source>
</evidence>
<dbReference type="GO" id="GO:0015421">
    <property type="term" value="F:ABC-type oligopeptide transporter activity"/>
    <property type="evidence" value="ECO:0007669"/>
    <property type="project" value="TreeGrafter"/>
</dbReference>
<feature type="transmembrane region" description="Helical" evidence="7">
    <location>
        <begin position="162"/>
        <end position="182"/>
    </location>
</feature>
<feature type="domain" description="ABC transporter" evidence="8">
    <location>
        <begin position="365"/>
        <end position="599"/>
    </location>
</feature>
<dbReference type="PROSITE" id="PS50893">
    <property type="entry name" value="ABC_TRANSPORTER_2"/>
    <property type="match status" value="1"/>
</dbReference>
<protein>
    <submittedName>
        <fullName evidence="10">ATP-binding cassette, subfamily B, MsbA</fullName>
    </submittedName>
</protein>
<dbReference type="SMART" id="SM00382">
    <property type="entry name" value="AAA"/>
    <property type="match status" value="1"/>
</dbReference>
<keyword evidence="2 7" id="KW-0812">Transmembrane</keyword>
<dbReference type="GO" id="GO:0005886">
    <property type="term" value="C:plasma membrane"/>
    <property type="evidence" value="ECO:0007669"/>
    <property type="project" value="UniProtKB-SubCell"/>
</dbReference>
<evidence type="ECO:0000313" key="11">
    <source>
        <dbReference type="Proteomes" id="UP000199006"/>
    </source>
</evidence>
<keyword evidence="3" id="KW-0547">Nucleotide-binding</keyword>
<dbReference type="GO" id="GO:0090374">
    <property type="term" value="P:oligopeptide export from mitochondrion"/>
    <property type="evidence" value="ECO:0007669"/>
    <property type="project" value="TreeGrafter"/>
</dbReference>
<dbReference type="PROSITE" id="PS00211">
    <property type="entry name" value="ABC_TRANSPORTER_1"/>
    <property type="match status" value="1"/>
</dbReference>
<feature type="transmembrane region" description="Helical" evidence="7">
    <location>
        <begin position="267"/>
        <end position="292"/>
    </location>
</feature>
<gene>
    <name evidence="10" type="ORF">SAMN02983006_00879</name>
</gene>
<dbReference type="GO" id="GO:0016887">
    <property type="term" value="F:ATP hydrolysis activity"/>
    <property type="evidence" value="ECO:0007669"/>
    <property type="project" value="InterPro"/>
</dbReference>
<accession>A0A1I4GUF1</accession>
<organism evidence="10 11">
    <name type="scientific">Halanaerobium salsuginis</name>
    <dbReference type="NCBI Taxonomy" id="29563"/>
    <lineage>
        <taxon>Bacteria</taxon>
        <taxon>Bacillati</taxon>
        <taxon>Bacillota</taxon>
        <taxon>Clostridia</taxon>
        <taxon>Halanaerobiales</taxon>
        <taxon>Halanaerobiaceae</taxon>
        <taxon>Halanaerobium</taxon>
    </lineage>
</organism>
<keyword evidence="11" id="KW-1185">Reference proteome</keyword>
<dbReference type="STRING" id="29563.SAMN02983006_00879"/>